<reference evidence="1" key="1">
    <citation type="submission" date="2021-02" db="EMBL/GenBank/DDBJ databases">
        <authorList>
            <person name="Dougan E. K."/>
            <person name="Rhodes N."/>
            <person name="Thang M."/>
            <person name="Chan C."/>
        </authorList>
    </citation>
    <scope>NUCLEOTIDE SEQUENCE</scope>
</reference>
<dbReference type="Gene3D" id="1.25.40.10">
    <property type="entry name" value="Tetratricopeptide repeat domain"/>
    <property type="match status" value="1"/>
</dbReference>
<accession>A0A813J745</accession>
<gene>
    <name evidence="1" type="ORF">PGLA2088_LOCUS19231</name>
</gene>
<sequence>VCTLTQRFQEALAAARESLRLAKLGGSQAAQAEALKAICQAAVDSDSSQAIAAAEERVKLLRQIGDRPLQAMALIDLASAYLARLRKKLSTCSIPSAEDTIGALRSAKDAHTLFVEQRSTDGQARALPIIARVLLFNGVHPDIVEASANPDEIFADVMSGKYSSSQNALPQQPQPTNLKVEDVIPDSKQLDRGKFGWNNATAGFCYTVVWQPIKDRKVGNSKPRGQYDLLTLGTGYKHHAVPTTVALRSNDASERNDALVVFMTTPDSGNNYATSIMSAQHTLGGMIEAQLRKMVFVQFGESFFDFTDTTAQRVEMHSVTLALLRSARIEAPFLTIGFVGGDAASWMHNPAPLIESIFDTVESDECEIVYKNGEGFAPSMLHRPVDEQIQAVKPGKVNGAKFAR</sequence>
<organism evidence="1 2">
    <name type="scientific">Polarella glacialis</name>
    <name type="common">Dinoflagellate</name>
    <dbReference type="NCBI Taxonomy" id="89957"/>
    <lineage>
        <taxon>Eukaryota</taxon>
        <taxon>Sar</taxon>
        <taxon>Alveolata</taxon>
        <taxon>Dinophyceae</taxon>
        <taxon>Suessiales</taxon>
        <taxon>Suessiaceae</taxon>
        <taxon>Polarella</taxon>
    </lineage>
</organism>
<evidence type="ECO:0000313" key="1">
    <source>
        <dbReference type="EMBL" id="CAE8675035.1"/>
    </source>
</evidence>
<dbReference type="Proteomes" id="UP000626109">
    <property type="component" value="Unassembled WGS sequence"/>
</dbReference>
<dbReference type="InterPro" id="IPR011990">
    <property type="entry name" value="TPR-like_helical_dom_sf"/>
</dbReference>
<evidence type="ECO:0000313" key="2">
    <source>
        <dbReference type="Proteomes" id="UP000626109"/>
    </source>
</evidence>
<protein>
    <submittedName>
        <fullName evidence="1">Uncharacterized protein</fullName>
    </submittedName>
</protein>
<proteinExistence type="predicted"/>
<feature type="non-terminal residue" evidence="1">
    <location>
        <position position="404"/>
    </location>
</feature>
<name>A0A813J745_POLGL</name>
<dbReference type="EMBL" id="CAJNNW010024970">
    <property type="protein sequence ID" value="CAE8675035.1"/>
    <property type="molecule type" value="Genomic_DNA"/>
</dbReference>
<dbReference type="SUPFAM" id="SSF48452">
    <property type="entry name" value="TPR-like"/>
    <property type="match status" value="1"/>
</dbReference>
<dbReference type="AlphaFoldDB" id="A0A813J745"/>
<comment type="caution">
    <text evidence="1">The sequence shown here is derived from an EMBL/GenBank/DDBJ whole genome shotgun (WGS) entry which is preliminary data.</text>
</comment>